<evidence type="ECO:0000256" key="5">
    <source>
        <dbReference type="SAM" id="MobiDB-lite"/>
    </source>
</evidence>
<sequence>MAEEPVTVWERPERGARGPAPERSRAQIAAAAVELADAEGLAAVSMRQVAAKLATGPASLYRYLADRDELLDLMTDAVAGEVDLTTPLSGDPVEDLLALAVRSKEVHLRHPWLLDIPTEPLRLGPNGLDHLEYALCALAPTSLSEQSKMQTIGLLNALVAQFARAELGGRRSPTDRQRAQAAYLMKAAATGRHPLVAEALTGQAASDAASRPQTQFMPLLHRVLVGLTS</sequence>
<accession>A0ABP8H7U4</accession>
<evidence type="ECO:0000313" key="7">
    <source>
        <dbReference type="EMBL" id="GAA4335548.1"/>
    </source>
</evidence>
<dbReference type="Pfam" id="PF00440">
    <property type="entry name" value="TetR_N"/>
    <property type="match status" value="1"/>
</dbReference>
<evidence type="ECO:0000256" key="2">
    <source>
        <dbReference type="ARBA" id="ARBA00023125"/>
    </source>
</evidence>
<dbReference type="PANTHER" id="PTHR30055">
    <property type="entry name" value="HTH-TYPE TRANSCRIPTIONAL REGULATOR RUTR"/>
    <property type="match status" value="1"/>
</dbReference>
<feature type="domain" description="HTH tetR-type" evidence="6">
    <location>
        <begin position="22"/>
        <end position="82"/>
    </location>
</feature>
<keyword evidence="1" id="KW-0805">Transcription regulation</keyword>
<gene>
    <name evidence="7" type="ORF">GCM10023086_68110</name>
</gene>
<dbReference type="Proteomes" id="UP001501115">
    <property type="component" value="Unassembled WGS sequence"/>
</dbReference>
<dbReference type="InterPro" id="IPR004111">
    <property type="entry name" value="Repressor_TetR_C"/>
</dbReference>
<keyword evidence="8" id="KW-1185">Reference proteome</keyword>
<dbReference type="Gene3D" id="1.10.10.60">
    <property type="entry name" value="Homeodomain-like"/>
    <property type="match status" value="1"/>
</dbReference>
<dbReference type="InterPro" id="IPR036271">
    <property type="entry name" value="Tet_transcr_reg_TetR-rel_C_sf"/>
</dbReference>
<dbReference type="Pfam" id="PF02909">
    <property type="entry name" value="TetR_C_1"/>
    <property type="match status" value="1"/>
</dbReference>
<dbReference type="InterPro" id="IPR009057">
    <property type="entry name" value="Homeodomain-like_sf"/>
</dbReference>
<feature type="compositionally biased region" description="Basic and acidic residues" evidence="5">
    <location>
        <begin position="10"/>
        <end position="23"/>
    </location>
</feature>
<dbReference type="PROSITE" id="PS50977">
    <property type="entry name" value="HTH_TETR_2"/>
    <property type="match status" value="1"/>
</dbReference>
<name>A0ABP8H7U4_9ACTN</name>
<keyword evidence="3" id="KW-0804">Transcription</keyword>
<evidence type="ECO:0000256" key="1">
    <source>
        <dbReference type="ARBA" id="ARBA00023015"/>
    </source>
</evidence>
<evidence type="ECO:0000259" key="6">
    <source>
        <dbReference type="PROSITE" id="PS50977"/>
    </source>
</evidence>
<dbReference type="SUPFAM" id="SSF48498">
    <property type="entry name" value="Tetracyclin repressor-like, C-terminal domain"/>
    <property type="match status" value="1"/>
</dbReference>
<dbReference type="EMBL" id="BAABET010000013">
    <property type="protein sequence ID" value="GAA4335548.1"/>
    <property type="molecule type" value="Genomic_DNA"/>
</dbReference>
<dbReference type="InterPro" id="IPR050109">
    <property type="entry name" value="HTH-type_TetR-like_transc_reg"/>
</dbReference>
<feature type="DNA-binding region" description="H-T-H motif" evidence="4">
    <location>
        <begin position="45"/>
        <end position="64"/>
    </location>
</feature>
<evidence type="ECO:0000313" key="8">
    <source>
        <dbReference type="Proteomes" id="UP001501115"/>
    </source>
</evidence>
<dbReference type="Gene3D" id="1.10.357.10">
    <property type="entry name" value="Tetracycline Repressor, domain 2"/>
    <property type="match status" value="1"/>
</dbReference>
<feature type="region of interest" description="Disordered" evidence="5">
    <location>
        <begin position="1"/>
        <end position="23"/>
    </location>
</feature>
<dbReference type="SUPFAM" id="SSF46689">
    <property type="entry name" value="Homeodomain-like"/>
    <property type="match status" value="1"/>
</dbReference>
<reference evidence="8" key="1">
    <citation type="journal article" date="2019" name="Int. J. Syst. Evol. Microbiol.">
        <title>The Global Catalogue of Microorganisms (GCM) 10K type strain sequencing project: providing services to taxonomists for standard genome sequencing and annotation.</title>
        <authorList>
            <consortium name="The Broad Institute Genomics Platform"/>
            <consortium name="The Broad Institute Genome Sequencing Center for Infectious Disease"/>
            <person name="Wu L."/>
            <person name="Ma J."/>
        </authorList>
    </citation>
    <scope>NUCLEOTIDE SEQUENCE [LARGE SCALE GENOMIC DNA]</scope>
    <source>
        <strain evidence="8">JCM 31290</strain>
    </source>
</reference>
<dbReference type="InterPro" id="IPR001647">
    <property type="entry name" value="HTH_TetR"/>
</dbReference>
<protein>
    <submittedName>
        <fullName evidence="7">TetR/AcrR family transcriptional regulator C-terminal domain-containing protein</fullName>
    </submittedName>
</protein>
<proteinExistence type="predicted"/>
<evidence type="ECO:0000256" key="3">
    <source>
        <dbReference type="ARBA" id="ARBA00023163"/>
    </source>
</evidence>
<comment type="caution">
    <text evidence="7">The sequence shown here is derived from an EMBL/GenBank/DDBJ whole genome shotgun (WGS) entry which is preliminary data.</text>
</comment>
<keyword evidence="2 4" id="KW-0238">DNA-binding</keyword>
<organism evidence="7 8">
    <name type="scientific">Streptomyces venetus</name>
    <dbReference type="NCBI Taxonomy" id="1701086"/>
    <lineage>
        <taxon>Bacteria</taxon>
        <taxon>Bacillati</taxon>
        <taxon>Actinomycetota</taxon>
        <taxon>Actinomycetes</taxon>
        <taxon>Kitasatosporales</taxon>
        <taxon>Streptomycetaceae</taxon>
        <taxon>Streptomyces</taxon>
    </lineage>
</organism>
<evidence type="ECO:0000256" key="4">
    <source>
        <dbReference type="PROSITE-ProRule" id="PRU00335"/>
    </source>
</evidence>
<dbReference type="PANTHER" id="PTHR30055:SF151">
    <property type="entry name" value="TRANSCRIPTIONAL REGULATORY PROTEIN"/>
    <property type="match status" value="1"/>
</dbReference>